<dbReference type="PANTHER" id="PTHR23513">
    <property type="entry name" value="INTEGRAL MEMBRANE EFFLUX PROTEIN-RELATED"/>
    <property type="match status" value="1"/>
</dbReference>
<evidence type="ECO:0000256" key="3">
    <source>
        <dbReference type="ARBA" id="ARBA00022692"/>
    </source>
</evidence>
<dbReference type="CDD" id="cd06173">
    <property type="entry name" value="MFS_MefA_like"/>
    <property type="match status" value="1"/>
</dbReference>
<feature type="transmembrane region" description="Helical" evidence="6">
    <location>
        <begin position="214"/>
        <end position="240"/>
    </location>
</feature>
<evidence type="ECO:0000313" key="7">
    <source>
        <dbReference type="EMBL" id="NOI80987.1"/>
    </source>
</evidence>
<keyword evidence="2" id="KW-1003">Cell membrane</keyword>
<comment type="caution">
    <text evidence="7">The sequence shown here is derived from an EMBL/GenBank/DDBJ whole genome shotgun (WGS) entry which is preliminary data.</text>
</comment>
<keyword evidence="3 6" id="KW-0812">Transmembrane</keyword>
<dbReference type="Proteomes" id="UP000572722">
    <property type="component" value="Unassembled WGS sequence"/>
</dbReference>
<evidence type="ECO:0000256" key="4">
    <source>
        <dbReference type="ARBA" id="ARBA00022989"/>
    </source>
</evidence>
<dbReference type="GO" id="GO:0005886">
    <property type="term" value="C:plasma membrane"/>
    <property type="evidence" value="ECO:0007669"/>
    <property type="project" value="UniProtKB-SubCell"/>
</dbReference>
<feature type="transmembrane region" description="Helical" evidence="6">
    <location>
        <begin position="12"/>
        <end position="38"/>
    </location>
</feature>
<dbReference type="InterPro" id="IPR011701">
    <property type="entry name" value="MFS"/>
</dbReference>
<reference evidence="7 8" key="1">
    <citation type="submission" date="2019-08" db="EMBL/GenBank/DDBJ databases">
        <title>Draft genome sequencing and comparative genomics of hatchery-associated Vibrios.</title>
        <authorList>
            <person name="Kehlet-Delgado H."/>
            <person name="Mueller R.S."/>
        </authorList>
    </citation>
    <scope>NUCLEOTIDE SEQUENCE [LARGE SCALE GENOMIC DNA]</scope>
    <source>
        <strain evidence="7 8">01-65-5-1</strain>
    </source>
</reference>
<evidence type="ECO:0000313" key="8">
    <source>
        <dbReference type="Proteomes" id="UP000572722"/>
    </source>
</evidence>
<feature type="transmembrane region" description="Helical" evidence="6">
    <location>
        <begin position="272"/>
        <end position="292"/>
    </location>
</feature>
<proteinExistence type="predicted"/>
<feature type="transmembrane region" description="Helical" evidence="6">
    <location>
        <begin position="44"/>
        <end position="64"/>
    </location>
</feature>
<dbReference type="SUPFAM" id="SSF103473">
    <property type="entry name" value="MFS general substrate transporter"/>
    <property type="match status" value="1"/>
</dbReference>
<evidence type="ECO:0000256" key="1">
    <source>
        <dbReference type="ARBA" id="ARBA00004651"/>
    </source>
</evidence>
<dbReference type="Gene3D" id="1.20.1250.20">
    <property type="entry name" value="MFS general substrate transporter like domains"/>
    <property type="match status" value="1"/>
</dbReference>
<evidence type="ECO:0000256" key="5">
    <source>
        <dbReference type="ARBA" id="ARBA00023136"/>
    </source>
</evidence>
<feature type="transmembrane region" description="Helical" evidence="6">
    <location>
        <begin position="298"/>
        <end position="319"/>
    </location>
</feature>
<feature type="transmembrane region" description="Helical" evidence="6">
    <location>
        <begin position="331"/>
        <end position="360"/>
    </location>
</feature>
<gene>
    <name evidence="7" type="ORF">F0237_09965</name>
</gene>
<keyword evidence="5 6" id="KW-0472">Membrane</keyword>
<feature type="transmembrane region" description="Helical" evidence="6">
    <location>
        <begin position="366"/>
        <end position="385"/>
    </location>
</feature>
<accession>A0AAE5LHX5</accession>
<evidence type="ECO:0000256" key="2">
    <source>
        <dbReference type="ARBA" id="ARBA00022475"/>
    </source>
</evidence>
<dbReference type="InterPro" id="IPR036259">
    <property type="entry name" value="MFS_trans_sf"/>
</dbReference>
<dbReference type="RefSeq" id="WP_171321790.1">
    <property type="nucleotide sequence ID" value="NZ_VTXO01000003.1"/>
</dbReference>
<dbReference type="PANTHER" id="PTHR23513:SF6">
    <property type="entry name" value="MAJOR FACILITATOR SUPERFAMILY ASSOCIATED DOMAIN-CONTAINING PROTEIN"/>
    <property type="match status" value="1"/>
</dbReference>
<dbReference type="AlphaFoldDB" id="A0AAE5LHX5"/>
<evidence type="ECO:0000256" key="6">
    <source>
        <dbReference type="SAM" id="Phobius"/>
    </source>
</evidence>
<organism evidence="7 8">
    <name type="scientific">Vibrio tubiashii</name>
    <dbReference type="NCBI Taxonomy" id="29498"/>
    <lineage>
        <taxon>Bacteria</taxon>
        <taxon>Pseudomonadati</taxon>
        <taxon>Pseudomonadota</taxon>
        <taxon>Gammaproteobacteria</taxon>
        <taxon>Vibrionales</taxon>
        <taxon>Vibrionaceae</taxon>
        <taxon>Vibrio</taxon>
        <taxon>Vibrio oreintalis group</taxon>
    </lineage>
</organism>
<sequence length="400" mass="44110">MVLADSKRPFEWFLAIRSLGLLADQIALLAIPVAIYMITEDVAWSGMAVMVQWLPRIIGLPFLGGWIDRWKLRSQYVAIDAVRAAGAFVLIWIEQPILLMSMAGLLSLLNGYAFLVLEYSVATQLDKAQLARNQSWLQVIENTTRVAGPAAGGLLLAWGSIEGVMAMCTLLFALAAGMTLVRFPEQEARAKPDSVSGVIESFRWIWASKPLTRLTVLTMGTNFIEGAVYALLPGLILTQYGQGPDMVGYLNGGSALCVIVFMALITRWVSHWDLVWVGHLSLVMSSLLVVWMGLSPSFVAFCLLYTGFIVMRSLFVLYLRTERVKYIPTENLGQVLGAMVAIILCTIPISGGVVGVLANWLSMNQVLLLSVAGSMTIYVLAWWLTREHHTVKNVQNEPQD</sequence>
<keyword evidence="4 6" id="KW-1133">Transmembrane helix</keyword>
<name>A0AAE5LHX5_9VIBR</name>
<feature type="transmembrane region" description="Helical" evidence="6">
    <location>
        <begin position="164"/>
        <end position="183"/>
    </location>
</feature>
<protein>
    <submittedName>
        <fullName evidence="7">MFS transporter</fullName>
    </submittedName>
</protein>
<dbReference type="Pfam" id="PF07690">
    <property type="entry name" value="MFS_1"/>
    <property type="match status" value="1"/>
</dbReference>
<comment type="subcellular location">
    <subcellularLocation>
        <location evidence="1">Cell membrane</location>
        <topology evidence="1">Multi-pass membrane protein</topology>
    </subcellularLocation>
</comment>
<feature type="transmembrane region" description="Helical" evidence="6">
    <location>
        <begin position="246"/>
        <end position="265"/>
    </location>
</feature>
<dbReference type="EMBL" id="VTXO01000003">
    <property type="protein sequence ID" value="NOI80987.1"/>
    <property type="molecule type" value="Genomic_DNA"/>
</dbReference>
<dbReference type="GO" id="GO:0022857">
    <property type="term" value="F:transmembrane transporter activity"/>
    <property type="evidence" value="ECO:0007669"/>
    <property type="project" value="InterPro"/>
</dbReference>